<sequence length="176" mass="19599">MKEGRDIATKSGAKAPRQTDDALGSLPPRISPRNFSTSLPELLRLFTGSSNAQPLNAPQPESHQVGFLARIDLQDRERSFPALIYKPENGPSPQIDGLCLFTSCFRWISGQLTPFRTVNVPSRQPRLNYIPALEPFIIPPLFLEVEKPCRDHSSPISFCRNKSCSTTCFPEETAQS</sequence>
<evidence type="ECO:0000256" key="1">
    <source>
        <dbReference type="SAM" id="MobiDB-lite"/>
    </source>
</evidence>
<name>A0A2J6SQB4_9HELO</name>
<evidence type="ECO:0000313" key="3">
    <source>
        <dbReference type="Proteomes" id="UP000235371"/>
    </source>
</evidence>
<feature type="region of interest" description="Disordered" evidence="1">
    <location>
        <begin position="1"/>
        <end position="35"/>
    </location>
</feature>
<gene>
    <name evidence="2" type="ORF">K444DRAFT_194950</name>
</gene>
<keyword evidence="3" id="KW-1185">Reference proteome</keyword>
<dbReference type="GeneID" id="36579045"/>
<dbReference type="InParanoid" id="A0A2J6SQB4"/>
<organism evidence="2 3">
    <name type="scientific">Hyaloscypha bicolor E</name>
    <dbReference type="NCBI Taxonomy" id="1095630"/>
    <lineage>
        <taxon>Eukaryota</taxon>
        <taxon>Fungi</taxon>
        <taxon>Dikarya</taxon>
        <taxon>Ascomycota</taxon>
        <taxon>Pezizomycotina</taxon>
        <taxon>Leotiomycetes</taxon>
        <taxon>Helotiales</taxon>
        <taxon>Hyaloscyphaceae</taxon>
        <taxon>Hyaloscypha</taxon>
        <taxon>Hyaloscypha bicolor</taxon>
    </lineage>
</organism>
<dbReference type="RefSeq" id="XP_024729862.1">
    <property type="nucleotide sequence ID" value="XM_024870963.1"/>
</dbReference>
<protein>
    <submittedName>
        <fullName evidence="2">Uncharacterized protein</fullName>
    </submittedName>
</protein>
<evidence type="ECO:0000313" key="2">
    <source>
        <dbReference type="EMBL" id="PMD52958.1"/>
    </source>
</evidence>
<dbReference type="AlphaFoldDB" id="A0A2J6SQB4"/>
<dbReference type="Proteomes" id="UP000235371">
    <property type="component" value="Unassembled WGS sequence"/>
</dbReference>
<dbReference type="EMBL" id="KZ613895">
    <property type="protein sequence ID" value="PMD52958.1"/>
    <property type="molecule type" value="Genomic_DNA"/>
</dbReference>
<accession>A0A2J6SQB4</accession>
<reference evidence="2 3" key="1">
    <citation type="submission" date="2016-04" db="EMBL/GenBank/DDBJ databases">
        <title>A degradative enzymes factory behind the ericoid mycorrhizal symbiosis.</title>
        <authorList>
            <consortium name="DOE Joint Genome Institute"/>
            <person name="Martino E."/>
            <person name="Morin E."/>
            <person name="Grelet G."/>
            <person name="Kuo A."/>
            <person name="Kohler A."/>
            <person name="Daghino S."/>
            <person name="Barry K."/>
            <person name="Choi C."/>
            <person name="Cichocki N."/>
            <person name="Clum A."/>
            <person name="Copeland A."/>
            <person name="Hainaut M."/>
            <person name="Haridas S."/>
            <person name="Labutti K."/>
            <person name="Lindquist E."/>
            <person name="Lipzen A."/>
            <person name="Khouja H.-R."/>
            <person name="Murat C."/>
            <person name="Ohm R."/>
            <person name="Olson A."/>
            <person name="Spatafora J."/>
            <person name="Veneault-Fourrey C."/>
            <person name="Henrissat B."/>
            <person name="Grigoriev I."/>
            <person name="Martin F."/>
            <person name="Perotto S."/>
        </authorList>
    </citation>
    <scope>NUCLEOTIDE SEQUENCE [LARGE SCALE GENOMIC DNA]</scope>
    <source>
        <strain evidence="2 3">E</strain>
    </source>
</reference>
<proteinExistence type="predicted"/>